<dbReference type="AlphaFoldDB" id="A0AAW7X479"/>
<comment type="caution">
    <text evidence="2">The sequence shown here is derived from an EMBL/GenBank/DDBJ whole genome shotgun (WGS) entry which is preliminary data.</text>
</comment>
<evidence type="ECO:0000313" key="2">
    <source>
        <dbReference type="EMBL" id="MDO6421362.1"/>
    </source>
</evidence>
<dbReference type="Pfam" id="PF14592">
    <property type="entry name" value="Chondroitinas_B"/>
    <property type="match status" value="1"/>
</dbReference>
<evidence type="ECO:0000256" key="1">
    <source>
        <dbReference type="SAM" id="SignalP"/>
    </source>
</evidence>
<reference evidence="2" key="1">
    <citation type="submission" date="2023-07" db="EMBL/GenBank/DDBJ databases">
        <title>Genome content predicts the carbon catabolic preferences of heterotrophic bacteria.</title>
        <authorList>
            <person name="Gralka M."/>
        </authorList>
    </citation>
    <scope>NUCLEOTIDE SEQUENCE</scope>
    <source>
        <strain evidence="2">I3M17_2</strain>
    </source>
</reference>
<dbReference type="SUPFAM" id="SSF51126">
    <property type="entry name" value="Pectin lyase-like"/>
    <property type="match status" value="1"/>
</dbReference>
<dbReference type="RefSeq" id="WP_303490780.1">
    <property type="nucleotide sequence ID" value="NZ_JAUOPB010000002.1"/>
</dbReference>
<gene>
    <name evidence="2" type="ORF">Q4521_02645</name>
</gene>
<dbReference type="InterPro" id="IPR011050">
    <property type="entry name" value="Pectin_lyase_fold/virulence"/>
</dbReference>
<proteinExistence type="predicted"/>
<dbReference type="EMBL" id="JAUOPB010000002">
    <property type="protein sequence ID" value="MDO6421362.1"/>
    <property type="molecule type" value="Genomic_DNA"/>
</dbReference>
<dbReference type="CDD" id="cd14251">
    <property type="entry name" value="PL-6"/>
    <property type="match status" value="1"/>
</dbReference>
<keyword evidence="1" id="KW-0732">Signal</keyword>
<dbReference type="Proteomes" id="UP001169760">
    <property type="component" value="Unassembled WGS sequence"/>
</dbReference>
<evidence type="ECO:0000313" key="3">
    <source>
        <dbReference type="Proteomes" id="UP001169760"/>
    </source>
</evidence>
<dbReference type="InterPro" id="IPR012334">
    <property type="entry name" value="Pectin_lyas_fold"/>
</dbReference>
<dbReference type="InterPro" id="IPR039513">
    <property type="entry name" value="PL-6"/>
</dbReference>
<dbReference type="Gene3D" id="2.160.20.10">
    <property type="entry name" value="Single-stranded right-handed beta-helix, Pectin lyase-like"/>
    <property type="match status" value="1"/>
</dbReference>
<feature type="chain" id="PRO_5043443159" evidence="1">
    <location>
        <begin position="20"/>
        <end position="525"/>
    </location>
</feature>
<accession>A0AAW7X479</accession>
<sequence length="525" mass="57353">MKKIVASLLIGLCSLAVCAETHIYDGKGKETWTKTGLKPGDVVIIPNGTYADLKINVQGKGEQSKPIVLKAETPGGVVLTGASWLRYWGYFIVVDGFDFNDVTYSMYKNKVRAIIANRRAGSSSESSKDMCQACVLQRVRIDNENDKAIDTEYKWIELYGYNNVVRYNYFGAKKSGSRVLQVQLKHANAQKLPVSHVIQYNYFASRNAGKTVGNGGEALLIGDSNMQHVDAKVTVANNLFYDASILGEPEVISNKSSSNIYRSNTVRNTTASLTLRHGNRNTVENNWFLQGQTEGSGGIRVIGDDNIIHNNYIAGSAGGGKSAAYRPALGIAAGYSKKDDDANINGYQLSERNVLSNNSVIQSAQPVMLSTWYDRGKLSMTRPPMQTKFINNLVYQLDVAPSTADWVRGLAISVDYTPDSEYGNKYGIDKAEYVPSFAKVKGNITDGKVSPLVSKGTKAESKKELKGCDAFGTGDIVYLPLKNAGADLSKMDEPLVWTDTVKSARLGPDWLNANWGGEKKAYKGC</sequence>
<dbReference type="GO" id="GO:0016829">
    <property type="term" value="F:lyase activity"/>
    <property type="evidence" value="ECO:0007669"/>
    <property type="project" value="UniProtKB-KW"/>
</dbReference>
<feature type="signal peptide" evidence="1">
    <location>
        <begin position="1"/>
        <end position="19"/>
    </location>
</feature>
<organism evidence="2 3">
    <name type="scientific">Saccharophagus degradans</name>
    <dbReference type="NCBI Taxonomy" id="86304"/>
    <lineage>
        <taxon>Bacteria</taxon>
        <taxon>Pseudomonadati</taxon>
        <taxon>Pseudomonadota</taxon>
        <taxon>Gammaproteobacteria</taxon>
        <taxon>Cellvibrionales</taxon>
        <taxon>Cellvibrionaceae</taxon>
        <taxon>Saccharophagus</taxon>
    </lineage>
</organism>
<protein>
    <submittedName>
        <fullName evidence="2">Polysaccharide lyase 6 family protein</fullName>
    </submittedName>
</protein>
<keyword evidence="2" id="KW-0456">Lyase</keyword>
<name>A0AAW7X479_9GAMM</name>